<dbReference type="AlphaFoldDB" id="A0A412IM59"/>
<dbReference type="Proteomes" id="UP000283341">
    <property type="component" value="Unassembled WGS sequence"/>
</dbReference>
<sequence length="101" mass="11592">MENRKKLKRLVLKKEEIVNLNDYQMKEIQGGSTWGCSIASAVSAYEITKDVYSYGKDVSWWNCPYSQQENCMTDVSNKLVNLPDGSRACELPDVYVYGYHP</sequence>
<organism evidence="1 2">
    <name type="scientific">Bacteroides cellulosilyticus</name>
    <dbReference type="NCBI Taxonomy" id="246787"/>
    <lineage>
        <taxon>Bacteria</taxon>
        <taxon>Pseudomonadati</taxon>
        <taxon>Bacteroidota</taxon>
        <taxon>Bacteroidia</taxon>
        <taxon>Bacteroidales</taxon>
        <taxon>Bacteroidaceae</taxon>
        <taxon>Bacteroides</taxon>
    </lineage>
</organism>
<protein>
    <submittedName>
        <fullName evidence="1">RSAM-modified peptide</fullName>
    </submittedName>
</protein>
<evidence type="ECO:0000313" key="2">
    <source>
        <dbReference type="Proteomes" id="UP000283341"/>
    </source>
</evidence>
<dbReference type="NCBIfam" id="NF038153">
    <property type="entry name" value="lant_leader_L1a"/>
    <property type="match status" value="1"/>
</dbReference>
<proteinExistence type="predicted"/>
<dbReference type="NCBIfam" id="TIGR04149">
    <property type="entry name" value="GG_sam_targ_CFB"/>
    <property type="match status" value="1"/>
</dbReference>
<name>A0A412IM59_9BACE</name>
<reference evidence="1 2" key="1">
    <citation type="submission" date="2018-08" db="EMBL/GenBank/DDBJ databases">
        <title>A genome reference for cultivated species of the human gut microbiota.</title>
        <authorList>
            <person name="Zou Y."/>
            <person name="Xue W."/>
            <person name="Luo G."/>
        </authorList>
    </citation>
    <scope>NUCLEOTIDE SEQUENCE [LARGE SCALE GENOMIC DNA]</scope>
    <source>
        <strain evidence="1 2">AF22-3AC</strain>
    </source>
</reference>
<comment type="caution">
    <text evidence="1">The sequence shown here is derived from an EMBL/GenBank/DDBJ whole genome shotgun (WGS) entry which is preliminary data.</text>
</comment>
<dbReference type="InterPro" id="IPR026408">
    <property type="entry name" value="GG_sam_targ_CFB"/>
</dbReference>
<dbReference type="RefSeq" id="WP_118401788.1">
    <property type="nucleotide sequence ID" value="NZ_JADNFX010000003.1"/>
</dbReference>
<dbReference type="EMBL" id="QRVJ01000002">
    <property type="protein sequence ID" value="RGS38996.1"/>
    <property type="molecule type" value="Genomic_DNA"/>
</dbReference>
<accession>A0A412IM59</accession>
<gene>
    <name evidence="1" type="ORF">DWX97_03355</name>
</gene>
<evidence type="ECO:0000313" key="1">
    <source>
        <dbReference type="EMBL" id="RGS38996.1"/>
    </source>
</evidence>
<dbReference type="InterPro" id="IPR058238">
    <property type="entry name" value="Lant_leader_dom"/>
</dbReference>